<reference evidence="3 4" key="1">
    <citation type="submission" date="2023-10" db="EMBL/GenBank/DDBJ databases">
        <title>Sorlinia euscelidii gen. nov., sp. nov., an acetic acid bacteria isolated from the gut of Euscelidius variegatus emitter.</title>
        <authorList>
            <person name="Michoud G."/>
            <person name="Marasco R."/>
            <person name="Seferji K."/>
            <person name="Gonella E."/>
            <person name="Garuglieri E."/>
            <person name="Alma A."/>
            <person name="Mapelli F."/>
            <person name="Borin S."/>
            <person name="Daffonchio D."/>
            <person name="Crotti E."/>
        </authorList>
    </citation>
    <scope>NUCLEOTIDE SEQUENCE [LARGE SCALE GENOMIC DNA]</scope>
    <source>
        <strain evidence="3 4">EV16P</strain>
    </source>
</reference>
<evidence type="ECO:0000256" key="1">
    <source>
        <dbReference type="ARBA" id="ARBA00022679"/>
    </source>
</evidence>
<dbReference type="Pfam" id="PF00109">
    <property type="entry name" value="ketoacyl-synt"/>
    <property type="match status" value="1"/>
</dbReference>
<keyword evidence="4" id="KW-1185">Reference proteome</keyword>
<dbReference type="PANTHER" id="PTHR11712">
    <property type="entry name" value="POLYKETIDE SYNTHASE-RELATED"/>
    <property type="match status" value="1"/>
</dbReference>
<dbReference type="InterPro" id="IPR016039">
    <property type="entry name" value="Thiolase-like"/>
</dbReference>
<dbReference type="Proteomes" id="UP001312908">
    <property type="component" value="Unassembled WGS sequence"/>
</dbReference>
<name>A0ABU7U6J5_9PROT</name>
<dbReference type="SUPFAM" id="SSF53901">
    <property type="entry name" value="Thiolase-like"/>
    <property type="match status" value="1"/>
</dbReference>
<evidence type="ECO:0000313" key="4">
    <source>
        <dbReference type="Proteomes" id="UP001312908"/>
    </source>
</evidence>
<evidence type="ECO:0000313" key="3">
    <source>
        <dbReference type="EMBL" id="MEE8659487.1"/>
    </source>
</evidence>
<comment type="caution">
    <text evidence="3">The sequence shown here is derived from an EMBL/GenBank/DDBJ whole genome shotgun (WGS) entry which is preliminary data.</text>
</comment>
<dbReference type="EMBL" id="JAWJZY010000005">
    <property type="protein sequence ID" value="MEE8659487.1"/>
    <property type="molecule type" value="Genomic_DNA"/>
</dbReference>
<accession>A0ABU7U6J5</accession>
<dbReference type="InterPro" id="IPR014030">
    <property type="entry name" value="Ketoacyl_synth_N"/>
</dbReference>
<evidence type="ECO:0000259" key="2">
    <source>
        <dbReference type="Pfam" id="PF00109"/>
    </source>
</evidence>
<gene>
    <name evidence="3" type="ORF">DOFOFD_10765</name>
</gene>
<dbReference type="PANTHER" id="PTHR11712:SF336">
    <property type="entry name" value="3-OXOACYL-[ACYL-CARRIER-PROTEIN] SYNTHASE, MITOCHONDRIAL"/>
    <property type="match status" value="1"/>
</dbReference>
<dbReference type="InterPro" id="IPR000794">
    <property type="entry name" value="Beta-ketoacyl_synthase"/>
</dbReference>
<sequence length="70" mass="7274">MMAKSSSTESRRVVVTGIGLVTPLAVGVEHSWKKLIEGQSGIRRITSFDPGDLPVLIGGEVPSGPTQEGG</sequence>
<organism evidence="3 4">
    <name type="scientific">Sorlinia euscelidii</name>
    <dbReference type="NCBI Taxonomy" id="3081148"/>
    <lineage>
        <taxon>Bacteria</taxon>
        <taxon>Pseudomonadati</taxon>
        <taxon>Pseudomonadota</taxon>
        <taxon>Alphaproteobacteria</taxon>
        <taxon>Acetobacterales</taxon>
        <taxon>Acetobacteraceae</taxon>
        <taxon>Sorlinia</taxon>
    </lineage>
</organism>
<protein>
    <recommendedName>
        <fullName evidence="2">Beta-ketoacyl synthase-like N-terminal domain-containing protein</fullName>
    </recommendedName>
</protein>
<keyword evidence="1" id="KW-0808">Transferase</keyword>
<dbReference type="Gene3D" id="3.40.47.10">
    <property type="match status" value="1"/>
</dbReference>
<proteinExistence type="predicted"/>
<feature type="domain" description="Beta-ketoacyl synthase-like N-terminal" evidence="2">
    <location>
        <begin position="11"/>
        <end position="63"/>
    </location>
</feature>